<protein>
    <submittedName>
        <fullName evidence="1">Uncharacterized protein</fullName>
    </submittedName>
</protein>
<reference evidence="1 2" key="1">
    <citation type="journal article" date="2020" name="Microbiome">
        <title>Single-cell genomics of uncultured bacteria reveals dietary fiber responders in the mouse gut microbiota.</title>
        <authorList>
            <person name="Chijiiwa R."/>
            <person name="Hosokawa M."/>
            <person name="Kogawa M."/>
            <person name="Nishikawa Y."/>
            <person name="Ide K."/>
            <person name="Sakanashi C."/>
            <person name="Takahashi K."/>
            <person name="Takeyama H."/>
        </authorList>
    </citation>
    <scope>NUCLEOTIDE SEQUENCE [LARGE SCALE GENOMIC DNA]</scope>
    <source>
        <strain evidence="1">IMSAGC_017</strain>
    </source>
</reference>
<gene>
    <name evidence="1" type="ORF">IMSAGC017_00777</name>
</gene>
<evidence type="ECO:0000313" key="2">
    <source>
        <dbReference type="Proteomes" id="UP000490821"/>
    </source>
</evidence>
<dbReference type="Proteomes" id="UP000490821">
    <property type="component" value="Unassembled WGS sequence"/>
</dbReference>
<dbReference type="AlphaFoldDB" id="A0A829Z9U4"/>
<dbReference type="RefSeq" id="WP_172472191.1">
    <property type="nucleotide sequence ID" value="NZ_BLMI01000080.1"/>
</dbReference>
<name>A0A829Z9U4_9FIRM</name>
<dbReference type="EMBL" id="BLMI01000080">
    <property type="protein sequence ID" value="GFI40742.1"/>
    <property type="molecule type" value="Genomic_DNA"/>
</dbReference>
<sequence>MLKDLMNQKLKIEISSLIEKCDFFLEPILSFILTKETKIGRKNIFGVHDNASDEDYVVVYANDIFKILSYDELKYSRRNLEIYDPCIEFYILDMMNKGFQLAFMEINLHVHVWDFIDEFNYEVAEIERGLYDYLLFCEQTGISYKTLVSHSELIILTDVLHHFYQVEFRNYEVLLYQLIDNHYLLLGTNFDEKENRYYAVMLVNSKHEIVENKYHSKLESAINDFNNRFYDLKIKEHKKCEEHIKYCIEEHIKFLMERNEEV</sequence>
<proteinExistence type="predicted"/>
<comment type="caution">
    <text evidence="1">The sequence shown here is derived from an EMBL/GenBank/DDBJ whole genome shotgun (WGS) entry which is preliminary data.</text>
</comment>
<accession>A0A829Z9U4</accession>
<organism evidence="1 2">
    <name type="scientific">Thomasclavelia cocleata</name>
    <dbReference type="NCBI Taxonomy" id="69824"/>
    <lineage>
        <taxon>Bacteria</taxon>
        <taxon>Bacillati</taxon>
        <taxon>Bacillota</taxon>
        <taxon>Erysipelotrichia</taxon>
        <taxon>Erysipelotrichales</taxon>
        <taxon>Coprobacillaceae</taxon>
        <taxon>Thomasclavelia</taxon>
    </lineage>
</organism>
<evidence type="ECO:0000313" key="1">
    <source>
        <dbReference type="EMBL" id="GFI40742.1"/>
    </source>
</evidence>